<dbReference type="OrthoDB" id="5835829at2759"/>
<evidence type="ECO:0000256" key="4">
    <source>
        <dbReference type="RuleBase" id="RU003718"/>
    </source>
</evidence>
<dbReference type="Pfam" id="PF00201">
    <property type="entry name" value="UDPGT"/>
    <property type="match status" value="1"/>
</dbReference>
<dbReference type="FunFam" id="3.40.50.2000:FF:000056">
    <property type="entry name" value="Glycosyltransferase"/>
    <property type="match status" value="1"/>
</dbReference>
<evidence type="ECO:0000256" key="5">
    <source>
        <dbReference type="RuleBase" id="RU362057"/>
    </source>
</evidence>
<reference evidence="6 7" key="1">
    <citation type="journal article" date="2013" name="Proc. Natl. Acad. Sci. U.S.A.">
        <title>Fine-scale variation in meiotic recombination in Mimulus inferred from population shotgun sequencing.</title>
        <authorList>
            <person name="Hellsten U."/>
            <person name="Wright K.M."/>
            <person name="Jenkins J."/>
            <person name="Shu S."/>
            <person name="Yuan Y."/>
            <person name="Wessler S.R."/>
            <person name="Schmutz J."/>
            <person name="Willis J.H."/>
            <person name="Rokhsar D.S."/>
        </authorList>
    </citation>
    <scope>NUCLEOTIDE SEQUENCE [LARGE SCALE GENOMIC DNA]</scope>
    <source>
        <strain evidence="7">cv. DUN x IM62</strain>
    </source>
</reference>
<dbReference type="FunFam" id="3.40.50.2000:FF:000054">
    <property type="entry name" value="Glycosyltransferase"/>
    <property type="match status" value="1"/>
</dbReference>
<evidence type="ECO:0000313" key="7">
    <source>
        <dbReference type="Proteomes" id="UP000030748"/>
    </source>
</evidence>
<sequence length="478" mass="53406">MDISSDNLQITMVSSPGMGHLIPMLVLANRLAADHNVTVTVLQVTTAVSPPESNLLHLPVDDNLVQIIQLPPVDISHLIDPSTKVVTQLCLMVRQALPSVRSAIAAMDRRPDALIVDHFGTELLPIAAEFNLPKYVYAPSTAWFAALLIYSPVLDREINGQYVDQTEPLRIPGCKPVRPEDVVDPMLDRNDQQYDEYIRMGQEITLFDGVLCNSWPNLEPKTLESFKRNEHMRSVMRNPVYPIGPMSRPVQPITEKTELISWLDRQPDESVIFVSFGSGGMLSAEQTTELAWGLELSRQRFIWVVRPPTAGRVDDAFFNITNGSDSAPDYFPEGFSTRTGDIGLLVPMWAQQVEILNHPSIGGFLSHCGWNSTMESITSGVPMIAWPLYAEQRMNAAFLAEEAEVAVRPGVLPTKAVVGRGEIERMVRRVMEEREGVKMRENVKRLKMSGEESLRIGGSSYNFIYEILKVIASKKSHK</sequence>
<dbReference type="STRING" id="4155.A0A022QQ16"/>
<keyword evidence="3 4" id="KW-0808">Transferase</keyword>
<dbReference type="eggNOG" id="KOG1192">
    <property type="taxonomic scope" value="Eukaryota"/>
</dbReference>
<dbReference type="GO" id="GO:0008194">
    <property type="term" value="F:UDP-glycosyltransferase activity"/>
    <property type="evidence" value="ECO:0007669"/>
    <property type="project" value="InterPro"/>
</dbReference>
<keyword evidence="2 4" id="KW-0328">Glycosyltransferase</keyword>
<dbReference type="PANTHER" id="PTHR48046">
    <property type="entry name" value="UDP-GLYCOSYLTRANSFERASE 72E1"/>
    <property type="match status" value="1"/>
</dbReference>
<evidence type="ECO:0000313" key="6">
    <source>
        <dbReference type="EMBL" id="EYU28575.1"/>
    </source>
</evidence>
<organism evidence="6 7">
    <name type="scientific">Erythranthe guttata</name>
    <name type="common">Yellow monkey flower</name>
    <name type="synonym">Mimulus guttatus</name>
    <dbReference type="NCBI Taxonomy" id="4155"/>
    <lineage>
        <taxon>Eukaryota</taxon>
        <taxon>Viridiplantae</taxon>
        <taxon>Streptophyta</taxon>
        <taxon>Embryophyta</taxon>
        <taxon>Tracheophyta</taxon>
        <taxon>Spermatophyta</taxon>
        <taxon>Magnoliopsida</taxon>
        <taxon>eudicotyledons</taxon>
        <taxon>Gunneridae</taxon>
        <taxon>Pentapetalae</taxon>
        <taxon>asterids</taxon>
        <taxon>lamiids</taxon>
        <taxon>Lamiales</taxon>
        <taxon>Phrymaceae</taxon>
        <taxon>Erythranthe</taxon>
    </lineage>
</organism>
<gene>
    <name evidence="6" type="ORF">MIMGU_mgv1a005593mg</name>
</gene>
<dbReference type="OMA" id="MDDEEGH"/>
<dbReference type="Proteomes" id="UP000030748">
    <property type="component" value="Unassembled WGS sequence"/>
</dbReference>
<dbReference type="EC" id="2.4.1.-" evidence="5"/>
<proteinExistence type="inferred from homology"/>
<dbReference type="Gene3D" id="3.40.50.2000">
    <property type="entry name" value="Glycogen Phosphorylase B"/>
    <property type="match status" value="2"/>
</dbReference>
<dbReference type="KEGG" id="egt:105967837"/>
<dbReference type="CDD" id="cd03784">
    <property type="entry name" value="GT1_Gtf-like"/>
    <property type="match status" value="1"/>
</dbReference>
<name>A0A022QQ16_ERYGU</name>
<dbReference type="PANTHER" id="PTHR48046:SF1">
    <property type="entry name" value="GLYCOSYLTRANSFERASE-RELATED"/>
    <property type="match status" value="1"/>
</dbReference>
<dbReference type="EMBL" id="KI631362">
    <property type="protein sequence ID" value="EYU28575.1"/>
    <property type="molecule type" value="Genomic_DNA"/>
</dbReference>
<keyword evidence="7" id="KW-1185">Reference proteome</keyword>
<dbReference type="SUPFAM" id="SSF53756">
    <property type="entry name" value="UDP-Glycosyltransferase/glycogen phosphorylase"/>
    <property type="match status" value="1"/>
</dbReference>
<dbReference type="InterPro" id="IPR035595">
    <property type="entry name" value="UDP_glycos_trans_CS"/>
</dbReference>
<dbReference type="PROSITE" id="PS00375">
    <property type="entry name" value="UDPGT"/>
    <property type="match status" value="1"/>
</dbReference>
<dbReference type="InterPro" id="IPR002213">
    <property type="entry name" value="UDP_glucos_trans"/>
</dbReference>
<accession>A0A022QQ16</accession>
<evidence type="ECO:0000256" key="3">
    <source>
        <dbReference type="ARBA" id="ARBA00022679"/>
    </source>
</evidence>
<evidence type="ECO:0000256" key="1">
    <source>
        <dbReference type="ARBA" id="ARBA00009995"/>
    </source>
</evidence>
<dbReference type="PhylomeDB" id="A0A022QQ16"/>
<protein>
    <recommendedName>
        <fullName evidence="5">Glycosyltransferase</fullName>
        <ecNumber evidence="5">2.4.1.-</ecNumber>
    </recommendedName>
</protein>
<comment type="similarity">
    <text evidence="1 4">Belongs to the UDP-glycosyltransferase family.</text>
</comment>
<dbReference type="AlphaFoldDB" id="A0A022QQ16"/>
<evidence type="ECO:0000256" key="2">
    <source>
        <dbReference type="ARBA" id="ARBA00022676"/>
    </source>
</evidence>